<comment type="caution">
    <text evidence="1">The sequence shown here is derived from an EMBL/GenBank/DDBJ whole genome shotgun (WGS) entry which is preliminary data.</text>
</comment>
<protein>
    <submittedName>
        <fullName evidence="1">13490_t:CDS:1</fullName>
    </submittedName>
</protein>
<reference evidence="1" key="1">
    <citation type="submission" date="2021-06" db="EMBL/GenBank/DDBJ databases">
        <authorList>
            <person name="Kallberg Y."/>
            <person name="Tangrot J."/>
            <person name="Rosling A."/>
        </authorList>
    </citation>
    <scope>NUCLEOTIDE SEQUENCE</scope>
    <source>
        <strain evidence="1">IL203A</strain>
    </source>
</reference>
<keyword evidence="2" id="KW-1185">Reference proteome</keyword>
<evidence type="ECO:0000313" key="2">
    <source>
        <dbReference type="Proteomes" id="UP000789702"/>
    </source>
</evidence>
<sequence>KEFVLATDILYLGFEATLNQISSDQKEHPIAYTSKSLKKEEINYRATKIEYVAIVWAI</sequence>
<proteinExistence type="predicted"/>
<gene>
    <name evidence="1" type="ORF">DHETER_LOCUS15679</name>
</gene>
<name>A0ACA9QXV9_9GLOM</name>
<evidence type="ECO:0000313" key="1">
    <source>
        <dbReference type="EMBL" id="CAG8768159.1"/>
    </source>
</evidence>
<feature type="non-terminal residue" evidence="1">
    <location>
        <position position="58"/>
    </location>
</feature>
<organism evidence="1 2">
    <name type="scientific">Dentiscutata heterogama</name>
    <dbReference type="NCBI Taxonomy" id="1316150"/>
    <lineage>
        <taxon>Eukaryota</taxon>
        <taxon>Fungi</taxon>
        <taxon>Fungi incertae sedis</taxon>
        <taxon>Mucoromycota</taxon>
        <taxon>Glomeromycotina</taxon>
        <taxon>Glomeromycetes</taxon>
        <taxon>Diversisporales</taxon>
        <taxon>Gigasporaceae</taxon>
        <taxon>Dentiscutata</taxon>
    </lineage>
</organism>
<dbReference type="Proteomes" id="UP000789702">
    <property type="component" value="Unassembled WGS sequence"/>
</dbReference>
<dbReference type="EMBL" id="CAJVPU010055166">
    <property type="protein sequence ID" value="CAG8768159.1"/>
    <property type="molecule type" value="Genomic_DNA"/>
</dbReference>
<accession>A0ACA9QXV9</accession>
<feature type="non-terminal residue" evidence="1">
    <location>
        <position position="1"/>
    </location>
</feature>